<dbReference type="Gene3D" id="3.40.50.2300">
    <property type="match status" value="1"/>
</dbReference>
<evidence type="ECO:0000259" key="16">
    <source>
        <dbReference type="PROSITE" id="PS50109"/>
    </source>
</evidence>
<keyword evidence="15" id="KW-1133">Transmembrane helix</keyword>
<dbReference type="InterPro" id="IPR029016">
    <property type="entry name" value="GAF-like_dom_sf"/>
</dbReference>
<dbReference type="CDD" id="cd00130">
    <property type="entry name" value="PAS"/>
    <property type="match status" value="1"/>
</dbReference>
<keyword evidence="6" id="KW-0808">Transferase</keyword>
<keyword evidence="13" id="KW-0131">Cell cycle</keyword>
<dbReference type="EMBL" id="CP061800">
    <property type="protein sequence ID" value="QTA93513.1"/>
    <property type="molecule type" value="Genomic_DNA"/>
</dbReference>
<sequence>MDNKPICKHIVITTAVILLVIFSNGCSLAEEKNDKKTIVVGGDISYPPFEFLDDQGNPSGYDIDLFRAVAEEMGLDIKIRLSPWHDALKSLESGETDVLAGLPYSEERDKQFDLSVPHTILSFTLFVRKGSLISSIQDAREKEIIIENGSIIEKYLLSQEISKNIISADTLLDGFKLLASGKHDCLLAEETIGYYIIDKYNLSDIVPVGGPILPRKYCFAVRKGNKELLDTINEGLITVKKTGYYKKIHTKYFGSDDGQTESALKTVLLFSLGLLLIICVAFLWSWSLRKKVKQTTQELQIQLSERRQAEAMLYQSRENFKALAEHSPDIIQRVDKRLRYVYINPAIEQITGIPCQAFIGKTNQEAGLAKATCDYWQKKLLRVFETGEKSTFESSYATPNETKYYQTRVVPEFSKDGQVEFVLAVSRDITHDRQTRDLLRIQCELGIALSSATDLTETLNHILNAALRIDEIDCGGLYLTDDITGELNILAHKGLSPAFVKGVSHYDADSPHARLVMAQKSVYRSYPRVLISSDENLQPEGLRSLAIIPIQHEGKVTAVFNFGSHTCNEIPDRVRNSIAAIASQTGAVIARVRMEKSLHESEEKFRRLFRNIPVPTYVWQEKEGNLILTDYNEATEILTKGKIASFIGINARDFYSQNSPETSQDIEICFREKKTIRKQFYYKLRTTGEKRFFDSVFVFIPLDIVMIHTVDLTERKQLEESLTKAKSEAESANQTKSRFIANMSHELRTPLNSILGYAQILSRDKTLNEQQMKGVEIIQTSGEHLLKVINDILEMSKIEAGRLQMNPGDFHLSKLLNNVMNIIKIRAQEKEILFDYEPSPDLPETVYGDEKRLSQILLNILDNAVKFTEKGRIVFIVSRQSSGKADQHRQAIAKIRFTIKDTGTGIPREKIKELFLPFHQVHDSGFQSLGTGLGLAISQEFVRMMGGELNVESAPGLGSVFWFEVSFPEIEQTIANVPLKKPGKIVGFRGKPYKILIADDMELNRAILKKMLQPLGFEIAEADDGNDAVEQALEFQPHLILMDLIMPETDGFEATRQIRQIPALKNVPIIATSAHINFHAKMLSVEAGCDGVIQKPVSAEEVLEKIQVFLSVDWIYKDQQDEQIVTKKSEPFSVIPPPKEEIDRFLEMAMRGDVDAIQEQAEKLGSLSPDFVPFGKKLCQLAKNFQVKKIKKFLSQYIEA</sequence>
<feature type="modified residue" description="4-aspartylphosphate" evidence="14">
    <location>
        <position position="1043"/>
    </location>
</feature>
<keyword evidence="12 15" id="KW-0472">Membrane</keyword>
<dbReference type="SMART" id="SM00448">
    <property type="entry name" value="REC"/>
    <property type="match status" value="1"/>
</dbReference>
<dbReference type="GO" id="GO:0000155">
    <property type="term" value="F:phosphorelay sensor kinase activity"/>
    <property type="evidence" value="ECO:0007669"/>
    <property type="project" value="InterPro"/>
</dbReference>
<dbReference type="CDD" id="cd00082">
    <property type="entry name" value="HisKA"/>
    <property type="match status" value="1"/>
</dbReference>
<name>A0A975BYC2_9BACT</name>
<dbReference type="Proteomes" id="UP000663722">
    <property type="component" value="Chromosome"/>
</dbReference>
<dbReference type="AlphaFoldDB" id="A0A975BYC2"/>
<evidence type="ECO:0000256" key="13">
    <source>
        <dbReference type="ARBA" id="ARBA00023306"/>
    </source>
</evidence>
<feature type="domain" description="Histidine kinase" evidence="16">
    <location>
        <begin position="742"/>
        <end position="969"/>
    </location>
</feature>
<dbReference type="InterPro" id="IPR036890">
    <property type="entry name" value="HATPase_C_sf"/>
</dbReference>
<dbReference type="PROSITE" id="PS01039">
    <property type="entry name" value="SBP_BACTERIAL_3"/>
    <property type="match status" value="1"/>
</dbReference>
<dbReference type="Pfam" id="PF13185">
    <property type="entry name" value="GAF_2"/>
    <property type="match status" value="1"/>
</dbReference>
<feature type="domain" description="PAS" evidence="18">
    <location>
        <begin position="316"/>
        <end position="362"/>
    </location>
</feature>
<dbReference type="PROSITE" id="PS50112">
    <property type="entry name" value="PAS"/>
    <property type="match status" value="1"/>
</dbReference>
<dbReference type="SUPFAM" id="SSF53850">
    <property type="entry name" value="Periplasmic binding protein-like II"/>
    <property type="match status" value="1"/>
</dbReference>
<dbReference type="SUPFAM" id="SSF47384">
    <property type="entry name" value="Homodimeric domain of signal transducing histidine kinase"/>
    <property type="match status" value="1"/>
</dbReference>
<dbReference type="Pfam" id="PF00072">
    <property type="entry name" value="Response_reg"/>
    <property type="match status" value="1"/>
</dbReference>
<evidence type="ECO:0000256" key="8">
    <source>
        <dbReference type="ARBA" id="ARBA00022741"/>
    </source>
</evidence>
<comment type="subcellular location">
    <subcellularLocation>
        <location evidence="2">Membrane</location>
    </subcellularLocation>
</comment>
<dbReference type="SMART" id="SM00388">
    <property type="entry name" value="HisKA"/>
    <property type="match status" value="1"/>
</dbReference>
<dbReference type="InterPro" id="IPR003594">
    <property type="entry name" value="HATPase_dom"/>
</dbReference>
<accession>A0A975BYC2</accession>
<dbReference type="FunFam" id="1.10.287.130:FF:000038">
    <property type="entry name" value="Sensory transduction histidine kinase"/>
    <property type="match status" value="1"/>
</dbReference>
<evidence type="ECO:0000259" key="17">
    <source>
        <dbReference type="PROSITE" id="PS50110"/>
    </source>
</evidence>
<evidence type="ECO:0000256" key="6">
    <source>
        <dbReference type="ARBA" id="ARBA00022679"/>
    </source>
</evidence>
<dbReference type="InterPro" id="IPR003018">
    <property type="entry name" value="GAF"/>
</dbReference>
<dbReference type="CDD" id="cd13704">
    <property type="entry name" value="PBP2_HisK"/>
    <property type="match status" value="1"/>
</dbReference>
<dbReference type="SUPFAM" id="SSF55785">
    <property type="entry name" value="PYP-like sensor domain (PAS domain)"/>
    <property type="match status" value="2"/>
</dbReference>
<dbReference type="InterPro" id="IPR011006">
    <property type="entry name" value="CheY-like_superfamily"/>
</dbReference>
<evidence type="ECO:0000256" key="2">
    <source>
        <dbReference type="ARBA" id="ARBA00004370"/>
    </source>
</evidence>
<dbReference type="InterPro" id="IPR005467">
    <property type="entry name" value="His_kinase_dom"/>
</dbReference>
<dbReference type="PROSITE" id="PS50113">
    <property type="entry name" value="PAC"/>
    <property type="match status" value="1"/>
</dbReference>
<comment type="similarity">
    <text evidence="3">Belongs to the bacterial solute-binding protein 3 family.</text>
</comment>
<evidence type="ECO:0000313" key="21">
    <source>
        <dbReference type="Proteomes" id="UP000663722"/>
    </source>
</evidence>
<evidence type="ECO:0000256" key="10">
    <source>
        <dbReference type="ARBA" id="ARBA00022840"/>
    </source>
</evidence>
<dbReference type="GO" id="GO:0005886">
    <property type="term" value="C:plasma membrane"/>
    <property type="evidence" value="ECO:0007669"/>
    <property type="project" value="TreeGrafter"/>
</dbReference>
<dbReference type="Gene3D" id="3.30.450.40">
    <property type="match status" value="1"/>
</dbReference>
<dbReference type="Gene3D" id="3.40.190.10">
    <property type="entry name" value="Periplasmic binding protein-like II"/>
    <property type="match status" value="2"/>
</dbReference>
<dbReference type="NCBIfam" id="TIGR00229">
    <property type="entry name" value="sensory_box"/>
    <property type="match status" value="1"/>
</dbReference>
<evidence type="ECO:0000259" key="19">
    <source>
        <dbReference type="PROSITE" id="PS50113"/>
    </source>
</evidence>
<keyword evidence="15" id="KW-0812">Transmembrane</keyword>
<organism evidence="20 21">
    <name type="scientific">Desulfonema magnum</name>
    <dbReference type="NCBI Taxonomy" id="45655"/>
    <lineage>
        <taxon>Bacteria</taxon>
        <taxon>Pseudomonadati</taxon>
        <taxon>Thermodesulfobacteriota</taxon>
        <taxon>Desulfobacteria</taxon>
        <taxon>Desulfobacterales</taxon>
        <taxon>Desulfococcaceae</taxon>
        <taxon>Desulfonema</taxon>
    </lineage>
</organism>
<dbReference type="CDD" id="cd16922">
    <property type="entry name" value="HATPase_EvgS-ArcB-TorS-like"/>
    <property type="match status" value="1"/>
</dbReference>
<dbReference type="InterPro" id="IPR004358">
    <property type="entry name" value="Sig_transdc_His_kin-like_C"/>
</dbReference>
<dbReference type="PROSITE" id="PS50109">
    <property type="entry name" value="HIS_KIN"/>
    <property type="match status" value="1"/>
</dbReference>
<dbReference type="InterPro" id="IPR013656">
    <property type="entry name" value="PAS_4"/>
</dbReference>
<dbReference type="SUPFAM" id="SSF55874">
    <property type="entry name" value="ATPase domain of HSP90 chaperone/DNA topoisomerase II/histidine kinase"/>
    <property type="match status" value="1"/>
</dbReference>
<evidence type="ECO:0000256" key="14">
    <source>
        <dbReference type="PROSITE-ProRule" id="PRU00169"/>
    </source>
</evidence>
<dbReference type="InterPro" id="IPR018313">
    <property type="entry name" value="SBP_3_CS"/>
</dbReference>
<evidence type="ECO:0000256" key="15">
    <source>
        <dbReference type="SAM" id="Phobius"/>
    </source>
</evidence>
<feature type="domain" description="Response regulatory" evidence="17">
    <location>
        <begin position="994"/>
        <end position="1110"/>
    </location>
</feature>
<dbReference type="PRINTS" id="PR00344">
    <property type="entry name" value="BCTRLSENSOR"/>
</dbReference>
<dbReference type="Pfam" id="PF00497">
    <property type="entry name" value="SBP_bac_3"/>
    <property type="match status" value="1"/>
</dbReference>
<dbReference type="SUPFAM" id="SSF55781">
    <property type="entry name" value="GAF domain-like"/>
    <property type="match status" value="1"/>
</dbReference>
<dbReference type="Gene3D" id="1.10.287.130">
    <property type="match status" value="1"/>
</dbReference>
<dbReference type="CDD" id="cd17546">
    <property type="entry name" value="REC_hyHK_CKI1_RcsC-like"/>
    <property type="match status" value="1"/>
</dbReference>
<dbReference type="InterPro" id="IPR001638">
    <property type="entry name" value="Solute-binding_3/MltF_N"/>
</dbReference>
<keyword evidence="11" id="KW-0902">Two-component regulatory system</keyword>
<keyword evidence="5 14" id="KW-0597">Phosphoprotein</keyword>
<keyword evidence="10" id="KW-0067">ATP-binding</keyword>
<dbReference type="Gene3D" id="3.30.565.10">
    <property type="entry name" value="Histidine kinase-like ATPase, C-terminal domain"/>
    <property type="match status" value="1"/>
</dbReference>
<reference evidence="20" key="1">
    <citation type="journal article" date="2021" name="Microb. Physiol.">
        <title>Proteogenomic Insights into the Physiology of Marine, Sulfate-Reducing, Filamentous Desulfonema limicola and Desulfonema magnum.</title>
        <authorList>
            <person name="Schnaars V."/>
            <person name="Wohlbrand L."/>
            <person name="Scheve S."/>
            <person name="Hinrichs C."/>
            <person name="Reinhardt R."/>
            <person name="Rabus R."/>
        </authorList>
    </citation>
    <scope>NUCLEOTIDE SEQUENCE</scope>
    <source>
        <strain evidence="20">4be13</strain>
    </source>
</reference>
<dbReference type="EC" id="2.7.13.3" evidence="4"/>
<evidence type="ECO:0000256" key="4">
    <source>
        <dbReference type="ARBA" id="ARBA00012438"/>
    </source>
</evidence>
<evidence type="ECO:0000256" key="3">
    <source>
        <dbReference type="ARBA" id="ARBA00010333"/>
    </source>
</evidence>
<dbReference type="InterPro" id="IPR036097">
    <property type="entry name" value="HisK_dim/P_sf"/>
</dbReference>
<evidence type="ECO:0000256" key="11">
    <source>
        <dbReference type="ARBA" id="ARBA00023012"/>
    </source>
</evidence>
<feature type="transmembrane region" description="Helical" evidence="15">
    <location>
        <begin position="267"/>
        <end position="286"/>
    </location>
</feature>
<dbReference type="SMART" id="SM00091">
    <property type="entry name" value="PAS"/>
    <property type="match status" value="2"/>
</dbReference>
<dbReference type="SUPFAM" id="SSF52172">
    <property type="entry name" value="CheY-like"/>
    <property type="match status" value="1"/>
</dbReference>
<dbReference type="InterPro" id="IPR000700">
    <property type="entry name" value="PAS-assoc_C"/>
</dbReference>
<feature type="domain" description="PAC" evidence="19">
    <location>
        <begin position="390"/>
        <end position="441"/>
    </location>
</feature>
<keyword evidence="7" id="KW-0732">Signal</keyword>
<keyword evidence="8" id="KW-0547">Nucleotide-binding</keyword>
<dbReference type="RefSeq" id="WP_207680422.1">
    <property type="nucleotide sequence ID" value="NZ_CP061800.1"/>
</dbReference>
<dbReference type="Pfam" id="PF00512">
    <property type="entry name" value="HisKA"/>
    <property type="match status" value="1"/>
</dbReference>
<evidence type="ECO:0000313" key="20">
    <source>
        <dbReference type="EMBL" id="QTA93513.1"/>
    </source>
</evidence>
<dbReference type="PANTHER" id="PTHR43047">
    <property type="entry name" value="TWO-COMPONENT HISTIDINE PROTEIN KINASE"/>
    <property type="match status" value="1"/>
</dbReference>
<keyword evidence="21" id="KW-1185">Reference proteome</keyword>
<dbReference type="Pfam" id="PF02518">
    <property type="entry name" value="HATPase_c"/>
    <property type="match status" value="1"/>
</dbReference>
<dbReference type="GO" id="GO:0005524">
    <property type="term" value="F:ATP binding"/>
    <property type="evidence" value="ECO:0007669"/>
    <property type="project" value="UniProtKB-KW"/>
</dbReference>
<dbReference type="InterPro" id="IPR003661">
    <property type="entry name" value="HisK_dim/P_dom"/>
</dbReference>
<dbReference type="SMART" id="SM00387">
    <property type="entry name" value="HATPase_c"/>
    <property type="match status" value="1"/>
</dbReference>
<evidence type="ECO:0000256" key="9">
    <source>
        <dbReference type="ARBA" id="ARBA00022777"/>
    </source>
</evidence>
<dbReference type="KEGG" id="dmm:dnm_096140"/>
<evidence type="ECO:0000256" key="5">
    <source>
        <dbReference type="ARBA" id="ARBA00022553"/>
    </source>
</evidence>
<dbReference type="Pfam" id="PF08448">
    <property type="entry name" value="PAS_4"/>
    <property type="match status" value="1"/>
</dbReference>
<dbReference type="FunFam" id="3.30.565.10:FF:000010">
    <property type="entry name" value="Sensor histidine kinase RcsC"/>
    <property type="match status" value="1"/>
</dbReference>
<dbReference type="Gene3D" id="3.30.450.20">
    <property type="entry name" value="PAS domain"/>
    <property type="match status" value="2"/>
</dbReference>
<dbReference type="SMART" id="SM00062">
    <property type="entry name" value="PBPb"/>
    <property type="match status" value="1"/>
</dbReference>
<dbReference type="InterPro" id="IPR035965">
    <property type="entry name" value="PAS-like_dom_sf"/>
</dbReference>
<dbReference type="PROSITE" id="PS50110">
    <property type="entry name" value="RESPONSE_REGULATORY"/>
    <property type="match status" value="1"/>
</dbReference>
<dbReference type="PANTHER" id="PTHR43047:SF72">
    <property type="entry name" value="OSMOSENSING HISTIDINE PROTEIN KINASE SLN1"/>
    <property type="match status" value="1"/>
</dbReference>
<protein>
    <recommendedName>
        <fullName evidence="4">histidine kinase</fullName>
        <ecNumber evidence="4">2.7.13.3</ecNumber>
    </recommendedName>
</protein>
<proteinExistence type="inferred from homology"/>
<evidence type="ECO:0000256" key="12">
    <source>
        <dbReference type="ARBA" id="ARBA00023136"/>
    </source>
</evidence>
<keyword evidence="9 20" id="KW-0418">Kinase</keyword>
<dbReference type="GO" id="GO:0009927">
    <property type="term" value="F:histidine phosphotransfer kinase activity"/>
    <property type="evidence" value="ECO:0007669"/>
    <property type="project" value="TreeGrafter"/>
</dbReference>
<dbReference type="InterPro" id="IPR000014">
    <property type="entry name" value="PAS"/>
</dbReference>
<dbReference type="InterPro" id="IPR001789">
    <property type="entry name" value="Sig_transdc_resp-reg_receiver"/>
</dbReference>
<evidence type="ECO:0000256" key="7">
    <source>
        <dbReference type="ARBA" id="ARBA00022729"/>
    </source>
</evidence>
<evidence type="ECO:0000259" key="18">
    <source>
        <dbReference type="PROSITE" id="PS50112"/>
    </source>
</evidence>
<evidence type="ECO:0000256" key="1">
    <source>
        <dbReference type="ARBA" id="ARBA00000085"/>
    </source>
</evidence>
<comment type="catalytic activity">
    <reaction evidence="1">
        <text>ATP + protein L-histidine = ADP + protein N-phospho-L-histidine.</text>
        <dbReference type="EC" id="2.7.13.3"/>
    </reaction>
</comment>
<gene>
    <name evidence="20" type="ORF">dnm_096140</name>
</gene>